<proteinExistence type="predicted"/>
<name>A0A060C045_9MICO</name>
<feature type="domain" description="MalQ N-terminal beta-sandwich" evidence="1">
    <location>
        <begin position="78"/>
        <end position="131"/>
    </location>
</feature>
<dbReference type="EMBL" id="KF121304">
    <property type="protein sequence ID" value="AIA88589.1"/>
    <property type="molecule type" value="Genomic_DNA"/>
</dbReference>
<dbReference type="AlphaFoldDB" id="A0A060C045"/>
<accession>A0A060C045</accession>
<reference evidence="2" key="1">
    <citation type="journal article" date="2013" name="Environ. Microbiol.">
        <title>Seasonally variable intestinal metagenomes of the red palm weevil (Rhynchophorus ferrugineus).</title>
        <authorList>
            <person name="Jia S."/>
            <person name="Zhang X."/>
            <person name="Zhang G."/>
            <person name="Yin A."/>
            <person name="Zhang S."/>
            <person name="Li F."/>
            <person name="Wang L."/>
            <person name="Zhao D."/>
            <person name="Yun Q."/>
            <person name="Tala"/>
            <person name="Wang J."/>
            <person name="Sun G."/>
            <person name="Baabdullah M."/>
            <person name="Yu X."/>
            <person name="Hu S."/>
            <person name="Al-Mssallem I.S."/>
            <person name="Yu J."/>
        </authorList>
    </citation>
    <scope>NUCLEOTIDE SEQUENCE</scope>
</reference>
<feature type="non-terminal residue" evidence="2">
    <location>
        <position position="139"/>
    </location>
</feature>
<sequence>MTGTEASMTDDSPTPDLVRLAQAHGVATEYWSFFGDRVIVPAGTLRAVLHAMGVAAETDADVAGALADALDEPWRELLPPSVVARPGAGSIPVRVRDGHDVQVRVRLEDETWRELAIPGQEPASREVDGVRAMAGRGAR</sequence>
<dbReference type="Pfam" id="PF21226">
    <property type="entry name" value="MalQ_N"/>
    <property type="match status" value="1"/>
</dbReference>
<organism evidence="2">
    <name type="scientific">uncultured Sanguibacter sp</name>
    <dbReference type="NCBI Taxonomy" id="435288"/>
    <lineage>
        <taxon>Bacteria</taxon>
        <taxon>Bacillati</taxon>
        <taxon>Actinomycetota</taxon>
        <taxon>Actinomycetes</taxon>
        <taxon>Micrococcales</taxon>
        <taxon>Sanguibacteraceae</taxon>
        <taxon>Sanguibacter</taxon>
        <taxon>environmental samples</taxon>
    </lineage>
</organism>
<evidence type="ECO:0000259" key="1">
    <source>
        <dbReference type="Pfam" id="PF21226"/>
    </source>
</evidence>
<dbReference type="InterPro" id="IPR048458">
    <property type="entry name" value="MalQ_N"/>
</dbReference>
<evidence type="ECO:0000313" key="2">
    <source>
        <dbReference type="EMBL" id="AIA88589.1"/>
    </source>
</evidence>
<protein>
    <submittedName>
        <fullName evidence="2">CAZy families GH77 protein</fullName>
    </submittedName>
</protein>